<reference evidence="7 8" key="2">
    <citation type="journal article" date="2010" name="Stand. Genomic Sci.">
        <title>Complete genome sequence of Chitinophaga pinensis type strain (UQM 2034).</title>
        <authorList>
            <person name="Glavina Del Rio T."/>
            <person name="Abt B."/>
            <person name="Spring S."/>
            <person name="Lapidus A."/>
            <person name="Nolan M."/>
            <person name="Tice H."/>
            <person name="Copeland A."/>
            <person name="Cheng J.F."/>
            <person name="Chen F."/>
            <person name="Bruce D."/>
            <person name="Goodwin L."/>
            <person name="Pitluck S."/>
            <person name="Ivanova N."/>
            <person name="Mavromatis K."/>
            <person name="Mikhailova N."/>
            <person name="Pati A."/>
            <person name="Chen A."/>
            <person name="Palaniappan K."/>
            <person name="Land M."/>
            <person name="Hauser L."/>
            <person name="Chang Y.J."/>
            <person name="Jeffries C.D."/>
            <person name="Chain P."/>
            <person name="Saunders E."/>
            <person name="Detter J.C."/>
            <person name="Brettin T."/>
            <person name="Rohde M."/>
            <person name="Goker M."/>
            <person name="Bristow J."/>
            <person name="Eisen J.A."/>
            <person name="Markowitz V."/>
            <person name="Hugenholtz P."/>
            <person name="Kyrpides N.C."/>
            <person name="Klenk H.P."/>
            <person name="Lucas S."/>
        </authorList>
    </citation>
    <scope>NUCLEOTIDE SEQUENCE [LARGE SCALE GENOMIC DNA]</scope>
    <source>
        <strain evidence="8">ATCC 43595 / DSM 2588 / LMG 13176 / NBRC 15968 / NCIMB 11800 / UQM 2034</strain>
    </source>
</reference>
<feature type="signal peptide" evidence="5">
    <location>
        <begin position="1"/>
        <end position="26"/>
    </location>
</feature>
<dbReference type="KEGG" id="cpi:Cpin_4572"/>
<protein>
    <submittedName>
        <fullName evidence="7">Beta-lactamase</fullName>
        <ecNumber evidence="7">3.5.2.6</ecNumber>
    </submittedName>
</protein>
<dbReference type="AlphaFoldDB" id="A0A979GWK2"/>
<dbReference type="CDD" id="cd16308">
    <property type="entry name" value="GOB1-like_MBL-B3"/>
    <property type="match status" value="1"/>
</dbReference>
<dbReference type="PANTHER" id="PTHR46233">
    <property type="entry name" value="HYDROXYACYLGLUTATHIONE HYDROLASE GLOC"/>
    <property type="match status" value="1"/>
</dbReference>
<name>A0A979GWK2_CHIPD</name>
<keyword evidence="2" id="KW-0479">Metal-binding</keyword>
<sequence>MTLPKKLLPIALIAALIGGMTPRSQAQKLIKDLYVDKEWSADYQPFRIAGNLYYIGTYDLGMFLITTPKGHILINTGVAGSDTLIKAHMKTLGFKFKDIRILLTTHAHYDHVGAMAAVKQQTHAKMMVNEKDAALLADGGNSDYVMGGKGSMFLPVKADRLLHDGDSIQLGGMKIVMRQHPGHTPGANSFLFDVKDAVRTYKVLIANIPSILNDTKLSGMPLYPEVGKDYAYTLKAMKALKFDLWLAPHAGQYELHKKHQPGDAYNPAAFSDRAGYDDVLDEWQQIYDKRVKEE</sequence>
<dbReference type="NCBIfam" id="NF033105">
    <property type="entry name" value="bla_subclass_B3"/>
    <property type="match status" value="1"/>
</dbReference>
<organism evidence="7 8">
    <name type="scientific">Chitinophaga pinensis (strain ATCC 43595 / DSM 2588 / LMG 13176 / NBRC 15968 / NCIMB 11800 / UQM 2034)</name>
    <dbReference type="NCBI Taxonomy" id="485918"/>
    <lineage>
        <taxon>Bacteria</taxon>
        <taxon>Pseudomonadati</taxon>
        <taxon>Bacteroidota</taxon>
        <taxon>Chitinophagia</taxon>
        <taxon>Chitinophagales</taxon>
        <taxon>Chitinophagaceae</taxon>
        <taxon>Chitinophaga</taxon>
    </lineage>
</organism>
<evidence type="ECO:0000259" key="6">
    <source>
        <dbReference type="SMART" id="SM00849"/>
    </source>
</evidence>
<dbReference type="Pfam" id="PF00753">
    <property type="entry name" value="Lactamase_B"/>
    <property type="match status" value="1"/>
</dbReference>
<evidence type="ECO:0000256" key="2">
    <source>
        <dbReference type="ARBA" id="ARBA00022723"/>
    </source>
</evidence>
<dbReference type="PANTHER" id="PTHR46233:SF3">
    <property type="entry name" value="HYDROXYACYLGLUTATHIONE HYDROLASE GLOC"/>
    <property type="match status" value="1"/>
</dbReference>
<comment type="cofactor">
    <cofactor evidence="1">
        <name>Zn(2+)</name>
        <dbReference type="ChEBI" id="CHEBI:29105"/>
    </cofactor>
</comment>
<gene>
    <name evidence="7" type="ordered locus">Cpin_4572</name>
</gene>
<dbReference type="Proteomes" id="UP000002215">
    <property type="component" value="Chromosome"/>
</dbReference>
<dbReference type="Gene3D" id="3.60.15.10">
    <property type="entry name" value="Ribonuclease Z/Hydroxyacylglutathione hydrolase-like"/>
    <property type="match status" value="1"/>
</dbReference>
<dbReference type="NCBIfam" id="NF012229">
    <property type="entry name" value="bla_class_B_core"/>
    <property type="match status" value="1"/>
</dbReference>
<dbReference type="GO" id="GO:0008800">
    <property type="term" value="F:beta-lactamase activity"/>
    <property type="evidence" value="ECO:0007669"/>
    <property type="project" value="UniProtKB-EC"/>
</dbReference>
<evidence type="ECO:0000256" key="5">
    <source>
        <dbReference type="SAM" id="SignalP"/>
    </source>
</evidence>
<dbReference type="GO" id="GO:0046872">
    <property type="term" value="F:metal ion binding"/>
    <property type="evidence" value="ECO:0007669"/>
    <property type="project" value="UniProtKB-KW"/>
</dbReference>
<evidence type="ECO:0000313" key="7">
    <source>
        <dbReference type="EMBL" id="ACU62014.1"/>
    </source>
</evidence>
<dbReference type="SMART" id="SM00849">
    <property type="entry name" value="Lactamase_B"/>
    <property type="match status" value="1"/>
</dbReference>
<evidence type="ECO:0000313" key="8">
    <source>
        <dbReference type="Proteomes" id="UP000002215"/>
    </source>
</evidence>
<reference evidence="8" key="1">
    <citation type="submission" date="2009-08" db="EMBL/GenBank/DDBJ databases">
        <title>The complete genome of Chitinophaga pinensis DSM 2588.</title>
        <authorList>
            <consortium name="US DOE Joint Genome Institute (JGI-PGF)"/>
            <person name="Lucas S."/>
            <person name="Copeland A."/>
            <person name="Lapidus A."/>
            <person name="Glavina del Rio T."/>
            <person name="Dalin E."/>
            <person name="Tice H."/>
            <person name="Bruce D."/>
            <person name="Goodwin L."/>
            <person name="Pitluck S."/>
            <person name="Kyrpides N."/>
            <person name="Mavromatis K."/>
            <person name="Ivanova N."/>
            <person name="Mikhailova N."/>
            <person name="Sims D."/>
            <person name="Meinche L."/>
            <person name="Brettin T."/>
            <person name="Detter J.C."/>
            <person name="Han C."/>
            <person name="Larimer F."/>
            <person name="Land M."/>
            <person name="Hauser L."/>
            <person name="Markowitz V."/>
            <person name="Cheng J.-F."/>
            <person name="Hugenholtz P."/>
            <person name="Woyke T."/>
            <person name="Wu D."/>
            <person name="Spring S."/>
            <person name="Klenk H.-P."/>
            <person name="Eisen J.A."/>
        </authorList>
    </citation>
    <scope>NUCLEOTIDE SEQUENCE [LARGE SCALE GENOMIC DNA]</scope>
    <source>
        <strain evidence="8">ATCC 43595 / DSM 2588 / LMG 13176 / NBRC 15968 / NCIMB 11800 / UQM 2034</strain>
    </source>
</reference>
<dbReference type="SUPFAM" id="SSF56281">
    <property type="entry name" value="Metallo-hydrolase/oxidoreductase"/>
    <property type="match status" value="1"/>
</dbReference>
<accession>A0A979GWK2</accession>
<dbReference type="InterPro" id="IPR001279">
    <property type="entry name" value="Metallo-B-lactamas"/>
</dbReference>
<keyword evidence="5" id="KW-0732">Signal</keyword>
<keyword evidence="3 7" id="KW-0378">Hydrolase</keyword>
<proteinExistence type="predicted"/>
<dbReference type="InterPro" id="IPR051453">
    <property type="entry name" value="MBL_Glyoxalase_II"/>
</dbReference>
<dbReference type="EMBL" id="CP001699">
    <property type="protein sequence ID" value="ACU62014.1"/>
    <property type="molecule type" value="Genomic_DNA"/>
</dbReference>
<keyword evidence="4" id="KW-0862">Zinc</keyword>
<evidence type="ECO:0000256" key="1">
    <source>
        <dbReference type="ARBA" id="ARBA00001947"/>
    </source>
</evidence>
<dbReference type="RefSeq" id="WP_012792182.1">
    <property type="nucleotide sequence ID" value="NC_013132.1"/>
</dbReference>
<dbReference type="InterPro" id="IPR036866">
    <property type="entry name" value="RibonucZ/Hydroxyglut_hydro"/>
</dbReference>
<evidence type="ECO:0000256" key="3">
    <source>
        <dbReference type="ARBA" id="ARBA00022801"/>
    </source>
</evidence>
<dbReference type="EC" id="3.5.2.6" evidence="7"/>
<feature type="domain" description="Metallo-beta-lactamase" evidence="6">
    <location>
        <begin position="59"/>
        <end position="249"/>
    </location>
</feature>
<feature type="chain" id="PRO_5037217811" evidence="5">
    <location>
        <begin position="27"/>
        <end position="294"/>
    </location>
</feature>
<evidence type="ECO:0000256" key="4">
    <source>
        <dbReference type="ARBA" id="ARBA00022833"/>
    </source>
</evidence>